<evidence type="ECO:0000256" key="1">
    <source>
        <dbReference type="SAM" id="Phobius"/>
    </source>
</evidence>
<dbReference type="Proteomes" id="UP000023268">
    <property type="component" value="Unassembled WGS sequence"/>
</dbReference>
<name>A0A016XL31_9BURK</name>
<sequence>MAGPALAVWGSRIVSLLLFLLCGVQMGYTLRAQGLNPLPESAQDVARWPVVPIEVLHVLEEGTDGARGWLAGARPALSVRLADDRQQGMEFPVPLTWPGQRSLAPDESALRKLPGCMGYVRGQVLRGVGAPDRFRIWELHCGPVHQGYEDFRSAYEAERAHSPVPARWQWGLLAALMVCVVLAWVPWGRRSAPASQA</sequence>
<feature type="transmembrane region" description="Helical" evidence="1">
    <location>
        <begin position="168"/>
        <end position="187"/>
    </location>
</feature>
<evidence type="ECO:0000313" key="3">
    <source>
        <dbReference type="Proteomes" id="UP000023268"/>
    </source>
</evidence>
<evidence type="ECO:0000313" key="2">
    <source>
        <dbReference type="EMBL" id="EYC52814.1"/>
    </source>
</evidence>
<protein>
    <submittedName>
        <fullName evidence="2">Uncharacterized protein</fullName>
    </submittedName>
</protein>
<proteinExistence type="predicted"/>
<keyword evidence="1" id="KW-1133">Transmembrane helix</keyword>
<keyword evidence="1" id="KW-0812">Transmembrane</keyword>
<gene>
    <name evidence="2" type="ORF">AZ34_05640</name>
</gene>
<organism evidence="2 3">
    <name type="scientific">Hylemonella gracilis str. Niagara R</name>
    <dbReference type="NCBI Taxonomy" id="1458275"/>
    <lineage>
        <taxon>Bacteria</taxon>
        <taxon>Pseudomonadati</taxon>
        <taxon>Pseudomonadota</taxon>
        <taxon>Betaproteobacteria</taxon>
        <taxon>Burkholderiales</taxon>
        <taxon>Comamonadaceae</taxon>
        <taxon>Hylemonella</taxon>
    </lineage>
</organism>
<accession>A0A016XL31</accession>
<dbReference type="AlphaFoldDB" id="A0A016XL31"/>
<dbReference type="EMBL" id="JEMG01000001">
    <property type="protein sequence ID" value="EYC52814.1"/>
    <property type="molecule type" value="Genomic_DNA"/>
</dbReference>
<comment type="caution">
    <text evidence="2">The sequence shown here is derived from an EMBL/GenBank/DDBJ whole genome shotgun (WGS) entry which is preliminary data.</text>
</comment>
<reference evidence="2 3" key="1">
    <citation type="submission" date="2014-02" db="EMBL/GenBank/DDBJ databases">
        <title>Draft Genome of Hylemonella gracilis isolated from the Niagara River.</title>
        <authorList>
            <person name="Pawlowski D.R."/>
            <person name="Koudelka G.B."/>
        </authorList>
    </citation>
    <scope>NUCLEOTIDE SEQUENCE [LARGE SCALE GENOMIC DNA]</scope>
    <source>
        <strain evidence="2 3">Niagara R</strain>
    </source>
</reference>
<keyword evidence="1" id="KW-0472">Membrane</keyword>